<dbReference type="AlphaFoldDB" id="A0A0F9I414"/>
<reference evidence="2" key="1">
    <citation type="journal article" date="2015" name="Nature">
        <title>Complex archaea that bridge the gap between prokaryotes and eukaryotes.</title>
        <authorList>
            <person name="Spang A."/>
            <person name="Saw J.H."/>
            <person name="Jorgensen S.L."/>
            <person name="Zaremba-Niedzwiedzka K."/>
            <person name="Martijn J."/>
            <person name="Lind A.E."/>
            <person name="van Eijk R."/>
            <person name="Schleper C."/>
            <person name="Guy L."/>
            <person name="Ettema T.J."/>
        </authorList>
    </citation>
    <scope>NUCLEOTIDE SEQUENCE</scope>
</reference>
<evidence type="ECO:0000256" key="1">
    <source>
        <dbReference type="SAM" id="MobiDB-lite"/>
    </source>
</evidence>
<feature type="compositionally biased region" description="Basic residues" evidence="1">
    <location>
        <begin position="1"/>
        <end position="15"/>
    </location>
</feature>
<gene>
    <name evidence="2" type="ORF">LCGC14_1627200</name>
</gene>
<evidence type="ECO:0000313" key="2">
    <source>
        <dbReference type="EMBL" id="KKM22262.1"/>
    </source>
</evidence>
<organism evidence="2">
    <name type="scientific">marine sediment metagenome</name>
    <dbReference type="NCBI Taxonomy" id="412755"/>
    <lineage>
        <taxon>unclassified sequences</taxon>
        <taxon>metagenomes</taxon>
        <taxon>ecological metagenomes</taxon>
    </lineage>
</organism>
<comment type="caution">
    <text evidence="2">The sequence shown here is derived from an EMBL/GenBank/DDBJ whole genome shotgun (WGS) entry which is preliminary data.</text>
</comment>
<name>A0A0F9I414_9ZZZZ</name>
<feature type="region of interest" description="Disordered" evidence="1">
    <location>
        <begin position="1"/>
        <end position="24"/>
    </location>
</feature>
<proteinExistence type="predicted"/>
<dbReference type="EMBL" id="LAZR01013374">
    <property type="protein sequence ID" value="KKM22262.1"/>
    <property type="molecule type" value="Genomic_DNA"/>
</dbReference>
<protein>
    <submittedName>
        <fullName evidence="2">Uncharacterized protein</fullName>
    </submittedName>
</protein>
<sequence>MSKGQSKKLTRRRVRRQENALRNDAPYRDVTIGYACRRRWGAGASKT</sequence>
<accession>A0A0F9I414</accession>